<dbReference type="CDD" id="cd00609">
    <property type="entry name" value="AAT_like"/>
    <property type="match status" value="1"/>
</dbReference>
<dbReference type="GO" id="GO:0005737">
    <property type="term" value="C:cytoplasm"/>
    <property type="evidence" value="ECO:0007669"/>
    <property type="project" value="UniProtKB-SubCell"/>
</dbReference>
<evidence type="ECO:0000256" key="6">
    <source>
        <dbReference type="ARBA" id="ARBA00022679"/>
    </source>
</evidence>
<reference evidence="11" key="1">
    <citation type="submission" date="2014-02" db="EMBL/GenBank/DDBJ databases">
        <authorList>
            <person name="Genoscope - CEA"/>
        </authorList>
    </citation>
    <scope>NUCLEOTIDE SEQUENCE</scope>
    <source>
        <strain evidence="11">LS3</strain>
    </source>
</reference>
<evidence type="ECO:0000256" key="7">
    <source>
        <dbReference type="ARBA" id="ARBA00022898"/>
    </source>
</evidence>
<evidence type="ECO:0000259" key="10">
    <source>
        <dbReference type="Pfam" id="PF00155"/>
    </source>
</evidence>
<evidence type="ECO:0000256" key="3">
    <source>
        <dbReference type="ARBA" id="ARBA00007441"/>
    </source>
</evidence>
<dbReference type="PhylomeDB" id="A0A060T163"/>
<reference evidence="11" key="2">
    <citation type="submission" date="2014-06" db="EMBL/GenBank/DDBJ databases">
        <title>The complete genome of Blastobotrys (Arxula) adeninivorans LS3 - a yeast of biotechnological interest.</title>
        <authorList>
            <person name="Kunze G."/>
            <person name="Gaillardin C."/>
            <person name="Czernicka M."/>
            <person name="Durrens P."/>
            <person name="Martin T."/>
            <person name="Boer E."/>
            <person name="Gabaldon T."/>
            <person name="Cruz J."/>
            <person name="Talla E."/>
            <person name="Marck C."/>
            <person name="Goffeau A."/>
            <person name="Barbe V."/>
            <person name="Baret P."/>
            <person name="Baronian K."/>
            <person name="Beier S."/>
            <person name="Bleykasten C."/>
            <person name="Bode R."/>
            <person name="Casaregola S."/>
            <person name="Despons L."/>
            <person name="Fairhead C."/>
            <person name="Giersberg M."/>
            <person name="Gierski P."/>
            <person name="Hahnel U."/>
            <person name="Hartmann A."/>
            <person name="Jankowska D."/>
            <person name="Jubin C."/>
            <person name="Jung P."/>
            <person name="Lafontaine I."/>
            <person name="Leh-Louis V."/>
            <person name="Lemaire M."/>
            <person name="Marcet-Houben M."/>
            <person name="Mascher M."/>
            <person name="Morel G."/>
            <person name="Richard G.-F."/>
            <person name="Riechen J."/>
            <person name="Sacerdot C."/>
            <person name="Sarkar A."/>
            <person name="Savel G."/>
            <person name="Schacherer J."/>
            <person name="Sherman D."/>
            <person name="Straub M.-L."/>
            <person name="Stein N."/>
            <person name="Thierry A."/>
            <person name="Trautwein-Schult A."/>
            <person name="Westhof E."/>
            <person name="Worch S."/>
            <person name="Dujon B."/>
            <person name="Souciet J.-L."/>
            <person name="Wincker P."/>
            <person name="Scholz U."/>
            <person name="Neuveglise N."/>
        </authorList>
    </citation>
    <scope>NUCLEOTIDE SEQUENCE</scope>
    <source>
        <strain evidence="11">LS3</strain>
    </source>
</reference>
<evidence type="ECO:0000256" key="5">
    <source>
        <dbReference type="ARBA" id="ARBA00022576"/>
    </source>
</evidence>
<sequence length="534" mass="60573">MFRSLRPRMKAPVSLPRAARVRQSGVKISSRRINLSFLHQSYIDSSMTKELPVSKNLSHLLSDEANSRNPSNLKQAFKYFNDPNVISLGGGLPLSEFFPFDNIRVDTLQPPFSNGINAAPTGDDKLEVAIHKDIKKAGDDIPLAVSLQYGTTEGNQKLLNFIREHTKKVHDVAFKDWDVLLSVGNTEAWDTVLRTFTNRGDAILAEEFAFPSAAEAAHGNGVNIVPAKMDLDGIIPEELDDQLNNWVGNKPKLLYTVPTGQNPTGSTLSAERRQAVYKIAQKHDLIIVEDEPYYFLQMPTYTKDEAKRAELEKTPSYDDFLNGLVPSYLNFDVEGRVIRLDSFSKVMAPGARVGWIVAQERFIERMLRLHEVSIQVASGFGQSIVYGVLQRWGQQGYLDWLIGLRKTYTHKRDIAVDAMEKYLPKEVVEFIAPTAGMFFWIKVDARKHPKYKDQDVVKFEEDMYMRGIERGVQLVPGHWFVMNDKTNPPQKERPQSDEDAHALYYRGTFASVPHDRLTEAIRLFGAHLREEFGV</sequence>
<keyword evidence="4" id="KW-0963">Cytoplasm</keyword>
<dbReference type="EMBL" id="HG937693">
    <property type="protein sequence ID" value="CDP34509.1"/>
    <property type="molecule type" value="Genomic_DNA"/>
</dbReference>
<organism evidence="11">
    <name type="scientific">Blastobotrys adeninivorans</name>
    <name type="common">Yeast</name>
    <name type="synonym">Arxula adeninivorans</name>
    <dbReference type="NCBI Taxonomy" id="409370"/>
    <lineage>
        <taxon>Eukaryota</taxon>
        <taxon>Fungi</taxon>
        <taxon>Dikarya</taxon>
        <taxon>Ascomycota</taxon>
        <taxon>Saccharomycotina</taxon>
        <taxon>Dipodascomycetes</taxon>
        <taxon>Dipodascales</taxon>
        <taxon>Trichomonascaceae</taxon>
        <taxon>Blastobotrys</taxon>
    </lineage>
</organism>
<feature type="domain" description="Aminotransferase class I/classII large" evidence="10">
    <location>
        <begin position="147"/>
        <end position="452"/>
    </location>
</feature>
<evidence type="ECO:0000256" key="2">
    <source>
        <dbReference type="ARBA" id="ARBA00004496"/>
    </source>
</evidence>
<dbReference type="GO" id="GO:0030170">
    <property type="term" value="F:pyridoxal phosphate binding"/>
    <property type="evidence" value="ECO:0007669"/>
    <property type="project" value="InterPro"/>
</dbReference>
<dbReference type="PANTHER" id="PTHR42790">
    <property type="entry name" value="AMINOTRANSFERASE"/>
    <property type="match status" value="1"/>
</dbReference>
<dbReference type="FunFam" id="3.40.640.10:FF:000074">
    <property type="entry name" value="Aromatic amino acid aminotransferase"/>
    <property type="match status" value="1"/>
</dbReference>
<dbReference type="EC" id="2.6.1.57" evidence="9"/>
<evidence type="ECO:0000256" key="1">
    <source>
        <dbReference type="ARBA" id="ARBA00001933"/>
    </source>
</evidence>
<protein>
    <recommendedName>
        <fullName evidence="9">aromatic-amino-acid transaminase</fullName>
        <ecNumber evidence="9">2.6.1.57</ecNumber>
    </recommendedName>
</protein>
<dbReference type="Pfam" id="PF00155">
    <property type="entry name" value="Aminotran_1_2"/>
    <property type="match status" value="1"/>
</dbReference>
<dbReference type="InterPro" id="IPR050859">
    <property type="entry name" value="Class-I_PLP-dep_aminotransf"/>
</dbReference>
<dbReference type="GO" id="GO:0006571">
    <property type="term" value="P:tyrosine biosynthetic process"/>
    <property type="evidence" value="ECO:0007669"/>
    <property type="project" value="TreeGrafter"/>
</dbReference>
<dbReference type="InterPro" id="IPR015424">
    <property type="entry name" value="PyrdxlP-dep_Trfase"/>
</dbReference>
<dbReference type="GO" id="GO:0009074">
    <property type="term" value="P:aromatic amino acid family catabolic process"/>
    <property type="evidence" value="ECO:0007669"/>
    <property type="project" value="TreeGrafter"/>
</dbReference>
<gene>
    <name evidence="11" type="ORF">GNLVRS02_ARAD1C14058g</name>
</gene>
<keyword evidence="5" id="KW-0032">Aminotransferase</keyword>
<comment type="catalytic activity">
    <reaction evidence="8">
        <text>an aromatic L-alpha-amino acid + 2-oxoglutarate = an aromatic oxo-acid + L-glutamate</text>
        <dbReference type="Rhea" id="RHEA:17533"/>
        <dbReference type="ChEBI" id="CHEBI:16810"/>
        <dbReference type="ChEBI" id="CHEBI:29985"/>
        <dbReference type="ChEBI" id="CHEBI:73309"/>
        <dbReference type="ChEBI" id="CHEBI:84824"/>
        <dbReference type="EC" id="2.6.1.57"/>
    </reaction>
</comment>
<comment type="similarity">
    <text evidence="3">Belongs to the class-I pyridoxal-phosphate-dependent aminotransferase family.</text>
</comment>
<keyword evidence="6" id="KW-0808">Transferase</keyword>
<evidence type="ECO:0000313" key="11">
    <source>
        <dbReference type="EMBL" id="CDP34509.1"/>
    </source>
</evidence>
<evidence type="ECO:0000256" key="4">
    <source>
        <dbReference type="ARBA" id="ARBA00022490"/>
    </source>
</evidence>
<comment type="cofactor">
    <cofactor evidence="1">
        <name>pyridoxal 5'-phosphate</name>
        <dbReference type="ChEBI" id="CHEBI:597326"/>
    </cofactor>
</comment>
<accession>A0A060T163</accession>
<proteinExistence type="inferred from homology"/>
<dbReference type="GO" id="GO:0008793">
    <property type="term" value="F:aromatic-amino-acid transaminase activity"/>
    <property type="evidence" value="ECO:0007669"/>
    <property type="project" value="TreeGrafter"/>
</dbReference>
<dbReference type="AlphaFoldDB" id="A0A060T163"/>
<comment type="subcellular location">
    <subcellularLocation>
        <location evidence="2">Cytoplasm</location>
    </subcellularLocation>
</comment>
<dbReference type="PANTHER" id="PTHR42790:SF21">
    <property type="entry name" value="AROMATIC_AMINOADIPATE AMINOTRANSFERASE 1"/>
    <property type="match status" value="1"/>
</dbReference>
<dbReference type="GO" id="GO:0019878">
    <property type="term" value="P:lysine biosynthetic process via aminoadipic acid"/>
    <property type="evidence" value="ECO:0007669"/>
    <property type="project" value="TreeGrafter"/>
</dbReference>
<evidence type="ECO:0000256" key="8">
    <source>
        <dbReference type="ARBA" id="ARBA00051993"/>
    </source>
</evidence>
<name>A0A060T163_BLAAD</name>
<dbReference type="Gene3D" id="3.40.640.10">
    <property type="entry name" value="Type I PLP-dependent aspartate aminotransferase-like (Major domain)"/>
    <property type="match status" value="1"/>
</dbReference>
<dbReference type="InterPro" id="IPR004839">
    <property type="entry name" value="Aminotransferase_I/II_large"/>
</dbReference>
<evidence type="ECO:0000256" key="9">
    <source>
        <dbReference type="ARBA" id="ARBA00067014"/>
    </source>
</evidence>
<dbReference type="InterPro" id="IPR015421">
    <property type="entry name" value="PyrdxlP-dep_Trfase_major"/>
</dbReference>
<dbReference type="SUPFAM" id="SSF53383">
    <property type="entry name" value="PLP-dependent transferases"/>
    <property type="match status" value="1"/>
</dbReference>
<keyword evidence="7" id="KW-0663">Pyridoxal phosphate</keyword>
<dbReference type="GO" id="GO:0047536">
    <property type="term" value="F:2-aminoadipate transaminase activity"/>
    <property type="evidence" value="ECO:0007669"/>
    <property type="project" value="TreeGrafter"/>
</dbReference>